<reference evidence="3 4" key="1">
    <citation type="submission" date="2020-08" db="EMBL/GenBank/DDBJ databases">
        <title>Sequencing the genomes of 1000 actinobacteria strains.</title>
        <authorList>
            <person name="Klenk H.-P."/>
        </authorList>
    </citation>
    <scope>NUCLEOTIDE SEQUENCE [LARGE SCALE GENOMIC DNA]</scope>
    <source>
        <strain evidence="3 4">DSM 24947</strain>
    </source>
</reference>
<keyword evidence="2" id="KW-0472">Membrane</keyword>
<dbReference type="AlphaFoldDB" id="A0A7W7FJS0"/>
<evidence type="ECO:0000313" key="4">
    <source>
        <dbReference type="Proteomes" id="UP000573729"/>
    </source>
</evidence>
<proteinExistence type="predicted"/>
<feature type="transmembrane region" description="Helical" evidence="2">
    <location>
        <begin position="805"/>
        <end position="827"/>
    </location>
</feature>
<organism evidence="3 4">
    <name type="scientific">Microbacterium marinum</name>
    <dbReference type="NCBI Taxonomy" id="421115"/>
    <lineage>
        <taxon>Bacteria</taxon>
        <taxon>Bacillati</taxon>
        <taxon>Actinomycetota</taxon>
        <taxon>Actinomycetes</taxon>
        <taxon>Micrococcales</taxon>
        <taxon>Microbacteriaceae</taxon>
        <taxon>Microbacterium</taxon>
    </lineage>
</organism>
<accession>A0A7W7FJS0</accession>
<keyword evidence="4" id="KW-1185">Reference proteome</keyword>
<feature type="compositionally biased region" description="Pro residues" evidence="1">
    <location>
        <begin position="729"/>
        <end position="747"/>
    </location>
</feature>
<dbReference type="SUPFAM" id="SSF53850">
    <property type="entry name" value="Periplasmic binding protein-like II"/>
    <property type="match status" value="1"/>
</dbReference>
<gene>
    <name evidence="3" type="ORF">BKA24_002409</name>
</gene>
<evidence type="ECO:0000256" key="2">
    <source>
        <dbReference type="SAM" id="Phobius"/>
    </source>
</evidence>
<dbReference type="Gene3D" id="3.40.190.10">
    <property type="entry name" value="Periplasmic binding protein-like II"/>
    <property type="match status" value="1"/>
</dbReference>
<comment type="caution">
    <text evidence="3">The sequence shown here is derived from an EMBL/GenBank/DDBJ whole genome shotgun (WGS) entry which is preliminary data.</text>
</comment>
<name>A0A7W7FJS0_9MICO</name>
<keyword evidence="2" id="KW-0812">Transmembrane</keyword>
<sequence>MVRSGRAATWVRSAAAGVVVFATVLAVMLTTGTQATAAEGSAVTVAARDQDTNLAEAPLPDLKVSVSQTRDLISQAVTVSWTGGKPSTAPSGQNGGEDYLQIMQCWGTKTEAGIAGPDRETCQFGGFNSPGASRDLYLEGGAEVATQDREYTYEGESFFDPSYTGIPFRAVTGEEVKRVVDGKVVPGVDLNNNAFFTRYTTNEIPWAGSSQGGSGSVTFEVQTSLASPGLGCGRVLAAGGDPQSCWLVIVPRGAGRNVDSPLFWQHWQHRIAVPLEFQPVGQHCPVGADEFQLAGTELASDAVSSWQPAMCRAASGSVYSLLTITDADAAMQANTTADAPLALTSAAIDTSEGALDNLTYAPVAMTGLSVTFAIDRFPSATADDEAQARARQPFTEMKLTPRLLAKLLTSSYTDALPADADKAHLGKNPRSLLFDPEFRDLNDAEWAKQAIVNPAVADLMVPQGRSAYARALWSYIVADEDARAFLSGTRDPWGMVVNPYASTDARKNPTGAALELPRDDFPKVDPSEAYAGEDRVLNAVSWRPFTSDLAAGAYYALRGDGLTTGDWDPLSIPAKWKRNDRSLVGQRAVLALTDSSASARYDTVTASLRNAAGQFVRPTDDALAAAAAAMVPVESQPQVRVLDHSSTAAVAARSAYPLTLPVYAATNITLNTAPARSAYAAFVRYAIGGGQEPGVQQGQLPPGYAPLPAGWRAQAEAAAALIAAGSRPTPTPTPTPAPTGDPDPVTPPANGGSAGGGADAGGSAAPPAAPVDVAPPAEGEDPSASGAISPELSAGETPGDPETGALGSALPLSALAGALAAAVVPFIRRRRPL</sequence>
<dbReference type="Proteomes" id="UP000573729">
    <property type="component" value="Unassembled WGS sequence"/>
</dbReference>
<feature type="compositionally biased region" description="Low complexity" evidence="1">
    <location>
        <begin position="761"/>
        <end position="777"/>
    </location>
</feature>
<protein>
    <submittedName>
        <fullName evidence="3">Uncharacterized protein</fullName>
    </submittedName>
</protein>
<dbReference type="EMBL" id="JACHMD010000001">
    <property type="protein sequence ID" value="MBB4667700.1"/>
    <property type="molecule type" value="Genomic_DNA"/>
</dbReference>
<feature type="region of interest" description="Disordered" evidence="1">
    <location>
        <begin position="725"/>
        <end position="806"/>
    </location>
</feature>
<dbReference type="RefSeq" id="WP_184218499.1">
    <property type="nucleotide sequence ID" value="NZ_JACHMD010000001.1"/>
</dbReference>
<keyword evidence="2" id="KW-1133">Transmembrane helix</keyword>
<evidence type="ECO:0000256" key="1">
    <source>
        <dbReference type="SAM" id="MobiDB-lite"/>
    </source>
</evidence>
<evidence type="ECO:0000313" key="3">
    <source>
        <dbReference type="EMBL" id="MBB4667700.1"/>
    </source>
</evidence>